<evidence type="ECO:0000256" key="9">
    <source>
        <dbReference type="ARBA" id="ARBA00022840"/>
    </source>
</evidence>
<dbReference type="NCBIfam" id="NF001611">
    <property type="entry name" value="PRK00400.1-3"/>
    <property type="match status" value="1"/>
</dbReference>
<comment type="pathway">
    <text evidence="3 11">Amino-acid biosynthesis; L-histidine biosynthesis; L-histidine from 5-phospho-alpha-D-ribose 1-diphosphate: step 2/9.</text>
</comment>
<evidence type="ECO:0000313" key="13">
    <source>
        <dbReference type="Proteomes" id="UP000076234"/>
    </source>
</evidence>
<comment type="subcellular location">
    <subcellularLocation>
        <location evidence="2 11">Cytoplasm</location>
    </subcellularLocation>
</comment>
<comment type="catalytic activity">
    <reaction evidence="1 11">
        <text>1-(5-phospho-beta-D-ribosyl)-ATP + H2O = 1-(5-phospho-beta-D-ribosyl)-5'-AMP + diphosphate + H(+)</text>
        <dbReference type="Rhea" id="RHEA:22828"/>
        <dbReference type="ChEBI" id="CHEBI:15377"/>
        <dbReference type="ChEBI" id="CHEBI:15378"/>
        <dbReference type="ChEBI" id="CHEBI:33019"/>
        <dbReference type="ChEBI" id="CHEBI:59457"/>
        <dbReference type="ChEBI" id="CHEBI:73183"/>
        <dbReference type="EC" id="3.6.1.31"/>
    </reaction>
</comment>
<dbReference type="PANTHER" id="PTHR42945:SF9">
    <property type="entry name" value="HISTIDINE BIOSYNTHESIS BIFUNCTIONAL PROTEIN HISIE"/>
    <property type="match status" value="1"/>
</dbReference>
<evidence type="ECO:0000256" key="10">
    <source>
        <dbReference type="ARBA" id="ARBA00023102"/>
    </source>
</evidence>
<dbReference type="Gene3D" id="1.10.287.1080">
    <property type="entry name" value="MazG-like"/>
    <property type="match status" value="1"/>
</dbReference>
<reference evidence="13" key="1">
    <citation type="submission" date="2015-11" db="EMBL/GenBank/DDBJ databases">
        <title>Complete genome sequence of a polyethylene glycol-degrading strain Sphingopyxis terrae strain 203-1 (NBRC 15098).</title>
        <authorList>
            <person name="Yoshiyuki O."/>
            <person name="Shouta N."/>
            <person name="Nagata Y."/>
            <person name="Numata M."/>
            <person name="Tsuchikane K."/>
            <person name="Hosoyama A."/>
            <person name="Yamazoe A."/>
            <person name="Tsuda M."/>
            <person name="Fujita N."/>
            <person name="Kawai F."/>
        </authorList>
    </citation>
    <scope>NUCLEOTIDE SEQUENCE [LARGE SCALE GENOMIC DNA]</scope>
    <source>
        <strain evidence="13">203-1</strain>
    </source>
</reference>
<name>A0A142VZ68_9SPHN</name>
<dbReference type="KEGG" id="ster:AOA14_10370"/>
<evidence type="ECO:0000256" key="7">
    <source>
        <dbReference type="ARBA" id="ARBA00022741"/>
    </source>
</evidence>
<evidence type="ECO:0000256" key="4">
    <source>
        <dbReference type="ARBA" id="ARBA00009392"/>
    </source>
</evidence>
<keyword evidence="5 11" id="KW-0963">Cytoplasm</keyword>
<dbReference type="GO" id="GO:0005737">
    <property type="term" value="C:cytoplasm"/>
    <property type="evidence" value="ECO:0007669"/>
    <property type="project" value="UniProtKB-SubCell"/>
</dbReference>
<keyword evidence="10 11" id="KW-0368">Histidine biosynthesis</keyword>
<evidence type="ECO:0000256" key="3">
    <source>
        <dbReference type="ARBA" id="ARBA00005204"/>
    </source>
</evidence>
<proteinExistence type="inferred from homology"/>
<evidence type="ECO:0000256" key="2">
    <source>
        <dbReference type="ARBA" id="ARBA00004496"/>
    </source>
</evidence>
<dbReference type="GO" id="GO:0005524">
    <property type="term" value="F:ATP binding"/>
    <property type="evidence" value="ECO:0007669"/>
    <property type="project" value="UniProtKB-KW"/>
</dbReference>
<evidence type="ECO:0000256" key="8">
    <source>
        <dbReference type="ARBA" id="ARBA00022801"/>
    </source>
</evidence>
<keyword evidence="8 11" id="KW-0378">Hydrolase</keyword>
<dbReference type="Proteomes" id="UP000076234">
    <property type="component" value="Chromosome"/>
</dbReference>
<keyword evidence="7 11" id="KW-0547">Nucleotide-binding</keyword>
<protein>
    <recommendedName>
        <fullName evidence="11">Phosphoribosyl-ATP pyrophosphatase</fullName>
        <shortName evidence="11">PRA-PH</shortName>
        <ecNumber evidence="11">3.6.1.31</ecNumber>
    </recommendedName>
</protein>
<evidence type="ECO:0000256" key="11">
    <source>
        <dbReference type="HAMAP-Rule" id="MF_01020"/>
    </source>
</evidence>
<dbReference type="PANTHER" id="PTHR42945">
    <property type="entry name" value="HISTIDINE BIOSYNTHESIS BIFUNCTIONAL PROTEIN"/>
    <property type="match status" value="1"/>
</dbReference>
<organism evidence="12 13">
    <name type="scientific">Sphingopyxis terrae subsp. terrae NBRC 15098</name>
    <dbReference type="NCBI Taxonomy" id="1219058"/>
    <lineage>
        <taxon>Bacteria</taxon>
        <taxon>Pseudomonadati</taxon>
        <taxon>Pseudomonadota</taxon>
        <taxon>Alphaproteobacteria</taxon>
        <taxon>Sphingomonadales</taxon>
        <taxon>Sphingomonadaceae</taxon>
        <taxon>Sphingopyxis</taxon>
    </lineage>
</organism>
<dbReference type="EMBL" id="CP013342">
    <property type="protein sequence ID" value="AMU95009.1"/>
    <property type="molecule type" value="Genomic_DNA"/>
</dbReference>
<dbReference type="HAMAP" id="MF_01020">
    <property type="entry name" value="HisE"/>
    <property type="match status" value="1"/>
</dbReference>
<evidence type="ECO:0000256" key="6">
    <source>
        <dbReference type="ARBA" id="ARBA00022605"/>
    </source>
</evidence>
<dbReference type="InterPro" id="IPR008179">
    <property type="entry name" value="HisE"/>
</dbReference>
<dbReference type="CDD" id="cd11534">
    <property type="entry name" value="NTP-PPase_HisIE_like"/>
    <property type="match status" value="1"/>
</dbReference>
<reference evidence="12 13" key="2">
    <citation type="journal article" date="2016" name="Genome Announc.">
        <title>Complete Genome Sequence of Sphingopyxis terrae Strain 203-1 (NBRC 111660), a Polyethylene Glycol Degrader.</title>
        <authorList>
            <person name="Ohtsubo Y."/>
            <person name="Nonoyama S."/>
            <person name="Nagata Y."/>
            <person name="Numata M."/>
            <person name="Tsuchikane K."/>
            <person name="Hosoyama A."/>
            <person name="Yamazoe A."/>
            <person name="Tsuda M."/>
            <person name="Fujita N."/>
            <person name="Kawai F."/>
        </authorList>
    </citation>
    <scope>NUCLEOTIDE SEQUENCE [LARGE SCALE GENOMIC DNA]</scope>
    <source>
        <strain evidence="12 13">203-1</strain>
    </source>
</reference>
<dbReference type="SUPFAM" id="SSF101386">
    <property type="entry name" value="all-alpha NTP pyrophosphatases"/>
    <property type="match status" value="1"/>
</dbReference>
<gene>
    <name evidence="11" type="primary">hisE</name>
    <name evidence="12" type="ORF">AOA14_10370</name>
</gene>
<dbReference type="EC" id="3.6.1.31" evidence="11"/>
<dbReference type="Pfam" id="PF01503">
    <property type="entry name" value="PRA-PH"/>
    <property type="match status" value="1"/>
</dbReference>
<dbReference type="GO" id="GO:0000105">
    <property type="term" value="P:L-histidine biosynthetic process"/>
    <property type="evidence" value="ECO:0007669"/>
    <property type="project" value="UniProtKB-UniRule"/>
</dbReference>
<sequence>MTQERDGAIGDALTLLEAVVRARLAAGDAGASYVASLAAKGRGKIAQKLGEEATETVIAALTEDDAALTGEAADLVFHLTVLLAERGIGWDAVAAELARRHGISGHAEKAARAP</sequence>
<accession>A0A142VZ68</accession>
<dbReference type="RefSeq" id="WP_062901739.1">
    <property type="nucleotide sequence ID" value="NZ_CP013342.1"/>
</dbReference>
<comment type="similarity">
    <text evidence="4 11">Belongs to the PRA-PH family.</text>
</comment>
<dbReference type="AlphaFoldDB" id="A0A142VZ68"/>
<dbReference type="GO" id="GO:0004636">
    <property type="term" value="F:phosphoribosyl-ATP diphosphatase activity"/>
    <property type="evidence" value="ECO:0007669"/>
    <property type="project" value="UniProtKB-UniRule"/>
</dbReference>
<evidence type="ECO:0000313" key="12">
    <source>
        <dbReference type="EMBL" id="AMU95009.1"/>
    </source>
</evidence>
<keyword evidence="6 11" id="KW-0028">Amino-acid biosynthesis</keyword>
<dbReference type="STRING" id="1219058.AOA14_10370"/>
<evidence type="ECO:0000256" key="1">
    <source>
        <dbReference type="ARBA" id="ARBA00001460"/>
    </source>
</evidence>
<keyword evidence="9 11" id="KW-0067">ATP-binding</keyword>
<dbReference type="UniPathway" id="UPA00031">
    <property type="reaction ID" value="UER00007"/>
</dbReference>
<evidence type="ECO:0000256" key="5">
    <source>
        <dbReference type="ARBA" id="ARBA00022490"/>
    </source>
</evidence>
<dbReference type="NCBIfam" id="TIGR03188">
    <property type="entry name" value="histidine_hisI"/>
    <property type="match status" value="1"/>
</dbReference>
<dbReference type="InterPro" id="IPR021130">
    <property type="entry name" value="PRib-ATP_PPHydrolase-like"/>
</dbReference>